<evidence type="ECO:0000256" key="2">
    <source>
        <dbReference type="SAM" id="Phobius"/>
    </source>
</evidence>
<dbReference type="HOGENOM" id="CLU_850233_0_0_1"/>
<feature type="region of interest" description="Disordered" evidence="1">
    <location>
        <begin position="1"/>
        <end position="29"/>
    </location>
</feature>
<accession>A0A0C3S3N7</accession>
<dbReference type="EMBL" id="KN840571">
    <property type="protein sequence ID" value="KIP04517.1"/>
    <property type="molecule type" value="Genomic_DNA"/>
</dbReference>
<reference evidence="3 4" key="1">
    <citation type="journal article" date="2014" name="PLoS Genet.">
        <title>Analysis of the Phlebiopsis gigantea genome, transcriptome and secretome provides insight into its pioneer colonization strategies of wood.</title>
        <authorList>
            <person name="Hori C."/>
            <person name="Ishida T."/>
            <person name="Igarashi K."/>
            <person name="Samejima M."/>
            <person name="Suzuki H."/>
            <person name="Master E."/>
            <person name="Ferreira P."/>
            <person name="Ruiz-Duenas F.J."/>
            <person name="Held B."/>
            <person name="Canessa P."/>
            <person name="Larrondo L.F."/>
            <person name="Schmoll M."/>
            <person name="Druzhinina I.S."/>
            <person name="Kubicek C.P."/>
            <person name="Gaskell J.A."/>
            <person name="Kersten P."/>
            <person name="St John F."/>
            <person name="Glasner J."/>
            <person name="Sabat G."/>
            <person name="Splinter BonDurant S."/>
            <person name="Syed K."/>
            <person name="Yadav J."/>
            <person name="Mgbeahuruike A.C."/>
            <person name="Kovalchuk A."/>
            <person name="Asiegbu F.O."/>
            <person name="Lackner G."/>
            <person name="Hoffmeister D."/>
            <person name="Rencoret J."/>
            <person name="Gutierrez A."/>
            <person name="Sun H."/>
            <person name="Lindquist E."/>
            <person name="Barry K."/>
            <person name="Riley R."/>
            <person name="Grigoriev I.V."/>
            <person name="Henrissat B."/>
            <person name="Kues U."/>
            <person name="Berka R.M."/>
            <person name="Martinez A.T."/>
            <person name="Covert S.F."/>
            <person name="Blanchette R.A."/>
            <person name="Cullen D."/>
        </authorList>
    </citation>
    <scope>NUCLEOTIDE SEQUENCE [LARGE SCALE GENOMIC DNA]</scope>
    <source>
        <strain evidence="3 4">11061_1 CR5-6</strain>
    </source>
</reference>
<feature type="compositionally biased region" description="Acidic residues" evidence="1">
    <location>
        <begin position="10"/>
        <end position="27"/>
    </location>
</feature>
<protein>
    <submittedName>
        <fullName evidence="3">Uncharacterized protein</fullName>
    </submittedName>
</protein>
<keyword evidence="2" id="KW-0472">Membrane</keyword>
<feature type="transmembrane region" description="Helical" evidence="2">
    <location>
        <begin position="187"/>
        <end position="208"/>
    </location>
</feature>
<evidence type="ECO:0000313" key="3">
    <source>
        <dbReference type="EMBL" id="KIP04517.1"/>
    </source>
</evidence>
<dbReference type="OrthoDB" id="2798327at2759"/>
<organism evidence="3 4">
    <name type="scientific">Phlebiopsis gigantea (strain 11061_1 CR5-6)</name>
    <name type="common">White-rot fungus</name>
    <name type="synonym">Peniophora gigantea</name>
    <dbReference type="NCBI Taxonomy" id="745531"/>
    <lineage>
        <taxon>Eukaryota</taxon>
        <taxon>Fungi</taxon>
        <taxon>Dikarya</taxon>
        <taxon>Basidiomycota</taxon>
        <taxon>Agaricomycotina</taxon>
        <taxon>Agaricomycetes</taxon>
        <taxon>Polyporales</taxon>
        <taxon>Phanerochaetaceae</taxon>
        <taxon>Phlebiopsis</taxon>
    </lineage>
</organism>
<keyword evidence="4" id="KW-1185">Reference proteome</keyword>
<proteinExistence type="predicted"/>
<sequence>MPSPEATPEAPDEPTDLETQDPTDLETQDPTLTSARARIGAAGALLSTLEPVSAVSLGSWVPSQGNAFDANAVGAITANVNTGLYCIWYNKPCGDSSAVGSNTFTYSGFSCGPGYWMHNTQSITQGVSSQGINLYSPNIRKSSYAETMWSYTDISTTEDDVCIGSVGRRVKAWQHNIGSDGPSTGQLLALILYGAYLVTFFVSMFYLVKKRHSSPAAIASLITLVNVIIFLLVTGVYRAWIMCKRKWNIIVLPICSLVGFIVCEAIFLSIASTPQNIARAPDSLLPFGSARKMQLIALACDMITNVYCTAIALSRMQHHTFDHFPHQ</sequence>
<evidence type="ECO:0000313" key="4">
    <source>
        <dbReference type="Proteomes" id="UP000053257"/>
    </source>
</evidence>
<dbReference type="Proteomes" id="UP000053257">
    <property type="component" value="Unassembled WGS sequence"/>
</dbReference>
<feature type="transmembrane region" description="Helical" evidence="2">
    <location>
        <begin position="249"/>
        <end position="273"/>
    </location>
</feature>
<name>A0A0C3S3N7_PHLG1</name>
<feature type="transmembrane region" description="Helical" evidence="2">
    <location>
        <begin position="214"/>
        <end position="237"/>
    </location>
</feature>
<evidence type="ECO:0000256" key="1">
    <source>
        <dbReference type="SAM" id="MobiDB-lite"/>
    </source>
</evidence>
<keyword evidence="2" id="KW-0812">Transmembrane</keyword>
<gene>
    <name evidence="3" type="ORF">PHLGIDRAFT_493063</name>
</gene>
<keyword evidence="2" id="KW-1133">Transmembrane helix</keyword>
<dbReference type="AlphaFoldDB" id="A0A0C3S3N7"/>